<evidence type="ECO:0000256" key="2">
    <source>
        <dbReference type="ARBA" id="ARBA00022884"/>
    </source>
</evidence>
<dbReference type="GO" id="GO:0019843">
    <property type="term" value="F:rRNA binding"/>
    <property type="evidence" value="ECO:0007669"/>
    <property type="project" value="UniProtKB-UniRule"/>
</dbReference>
<dbReference type="Gene3D" id="6.10.250.3130">
    <property type="match status" value="1"/>
</dbReference>
<dbReference type="PANTHER" id="PTHR23321:SF26">
    <property type="entry name" value="SMALL RIBOSOMAL SUBUNIT PROTEIN US15M"/>
    <property type="match status" value="1"/>
</dbReference>
<evidence type="ECO:0000256" key="8">
    <source>
        <dbReference type="RuleBase" id="RU004524"/>
    </source>
</evidence>
<reference evidence="9 10" key="1">
    <citation type="submission" date="2018-06" db="EMBL/GenBank/DDBJ databases">
        <authorList>
            <consortium name="Pathogen Informatics"/>
            <person name="Doyle S."/>
        </authorList>
    </citation>
    <scope>NUCLEOTIDE SEQUENCE [LARGE SCALE GENOMIC DNA]</scope>
    <source>
        <strain evidence="9 10">NCTC11085</strain>
    </source>
</reference>
<keyword evidence="4 6" id="KW-0687">Ribonucleoprotein</keyword>
<protein>
    <recommendedName>
        <fullName evidence="6">Small ribosomal subunit protein uS15</fullName>
    </recommendedName>
</protein>
<dbReference type="EMBL" id="LS483346">
    <property type="protein sequence ID" value="SQF33862.1"/>
    <property type="molecule type" value="Genomic_DNA"/>
</dbReference>
<gene>
    <name evidence="9" type="primary">rpsO_1</name>
    <name evidence="6" type="synonym">rpsO</name>
    <name evidence="9" type="ORF">NCTC11085_00336</name>
</gene>
<dbReference type="NCBIfam" id="TIGR00952">
    <property type="entry name" value="S15_bact"/>
    <property type="match status" value="1"/>
</dbReference>
<dbReference type="InterPro" id="IPR000589">
    <property type="entry name" value="Ribosomal_uS15"/>
</dbReference>
<dbReference type="SUPFAM" id="SSF47060">
    <property type="entry name" value="S15/NS1 RNA-binding domain"/>
    <property type="match status" value="1"/>
</dbReference>
<comment type="similarity">
    <text evidence="6 7">Belongs to the universal ribosomal protein uS15 family.</text>
</comment>
<evidence type="ECO:0000256" key="6">
    <source>
        <dbReference type="HAMAP-Rule" id="MF_01343"/>
    </source>
</evidence>
<keyword evidence="3 6" id="KW-0689">Ribosomal protein</keyword>
<dbReference type="CDD" id="cd00353">
    <property type="entry name" value="Ribosomal_S15p_S13e"/>
    <property type="match status" value="1"/>
</dbReference>
<dbReference type="InterPro" id="IPR005290">
    <property type="entry name" value="Ribosomal_uS15_bac-type"/>
</dbReference>
<evidence type="ECO:0000256" key="1">
    <source>
        <dbReference type="ARBA" id="ARBA00022730"/>
    </source>
</evidence>
<dbReference type="GO" id="GO:0003735">
    <property type="term" value="F:structural constituent of ribosome"/>
    <property type="evidence" value="ECO:0007669"/>
    <property type="project" value="InterPro"/>
</dbReference>
<dbReference type="InterPro" id="IPR009068">
    <property type="entry name" value="uS15_NS1_RNA-bd_sf"/>
</dbReference>
<evidence type="ECO:0000256" key="3">
    <source>
        <dbReference type="ARBA" id="ARBA00022980"/>
    </source>
</evidence>
<evidence type="ECO:0000256" key="7">
    <source>
        <dbReference type="RuleBase" id="RU003919"/>
    </source>
</evidence>
<dbReference type="SMART" id="SM01387">
    <property type="entry name" value="Ribosomal_S15"/>
    <property type="match status" value="1"/>
</dbReference>
<dbReference type="Pfam" id="PF00312">
    <property type="entry name" value="Ribosomal_S15"/>
    <property type="match status" value="1"/>
</dbReference>
<keyword evidence="1 6" id="KW-0699">rRNA-binding</keyword>
<sequence>MTNNFFLVAGHAKPVTRMKRKEKEYIMAISKEKKNEIIAQYARHEGDTGSVEVQVAVLTWEINHLNEHIKQHKKDHATYRGLMKKIGRRRNLLAYLRKNDVNRYRELINSLGLRR</sequence>
<keyword evidence="2 6" id="KW-0694">RNA-binding</keyword>
<comment type="subunit">
    <text evidence="5 6">Part of the 30S ribosomal subunit. Forms a bridge to the 50S subunit in the 70S ribosome, contacting the 23S rRNA.</text>
</comment>
<dbReference type="AlphaFoldDB" id="A0A2X3XGJ6"/>
<name>A0A2X3XGJ6_STRSA</name>
<dbReference type="PANTHER" id="PTHR23321">
    <property type="entry name" value="RIBOSOMAL PROTEIN S15, BACTERIAL AND ORGANELLAR"/>
    <property type="match status" value="1"/>
</dbReference>
<organism evidence="9 10">
    <name type="scientific">Streptococcus sanguinis</name>
    <dbReference type="NCBI Taxonomy" id="1305"/>
    <lineage>
        <taxon>Bacteria</taxon>
        <taxon>Bacillati</taxon>
        <taxon>Bacillota</taxon>
        <taxon>Bacilli</taxon>
        <taxon>Lactobacillales</taxon>
        <taxon>Streptococcaceae</taxon>
        <taxon>Streptococcus</taxon>
    </lineage>
</organism>
<dbReference type="HAMAP" id="MF_01343_B">
    <property type="entry name" value="Ribosomal_uS15_B"/>
    <property type="match status" value="1"/>
</dbReference>
<evidence type="ECO:0000313" key="9">
    <source>
        <dbReference type="EMBL" id="SQF33862.1"/>
    </source>
</evidence>
<dbReference type="Gene3D" id="1.10.287.10">
    <property type="entry name" value="S15/NS1, RNA-binding"/>
    <property type="match status" value="1"/>
</dbReference>
<accession>A0A2X3XGJ6</accession>
<comment type="function">
    <text evidence="6">Forms an intersubunit bridge (bridge B4) with the 23S rRNA of the 50S subunit in the ribosome.</text>
</comment>
<evidence type="ECO:0000256" key="5">
    <source>
        <dbReference type="ARBA" id="ARBA00064542"/>
    </source>
</evidence>
<dbReference type="PROSITE" id="PS00362">
    <property type="entry name" value="RIBOSOMAL_S15"/>
    <property type="match status" value="1"/>
</dbReference>
<dbReference type="GO" id="GO:0022627">
    <property type="term" value="C:cytosolic small ribosomal subunit"/>
    <property type="evidence" value="ECO:0007669"/>
    <property type="project" value="TreeGrafter"/>
</dbReference>
<evidence type="ECO:0000313" key="10">
    <source>
        <dbReference type="Proteomes" id="UP000249623"/>
    </source>
</evidence>
<dbReference type="GO" id="GO:0006412">
    <property type="term" value="P:translation"/>
    <property type="evidence" value="ECO:0007669"/>
    <property type="project" value="UniProtKB-UniRule"/>
</dbReference>
<proteinExistence type="inferred from homology"/>
<comment type="function">
    <text evidence="6 8">One of the primary rRNA binding proteins, it binds directly to 16S rRNA where it helps nucleate assembly of the platform of the 30S subunit by binding and bridging several RNA helices of the 16S rRNA.</text>
</comment>
<dbReference type="FunFam" id="1.10.287.10:FF:000002">
    <property type="entry name" value="30S ribosomal protein S15"/>
    <property type="match status" value="1"/>
</dbReference>
<evidence type="ECO:0000256" key="4">
    <source>
        <dbReference type="ARBA" id="ARBA00023274"/>
    </source>
</evidence>
<dbReference type="Proteomes" id="UP000249623">
    <property type="component" value="Chromosome 1"/>
</dbReference>